<accession>A0A420X0V3</accession>
<reference evidence="3 4" key="1">
    <citation type="submission" date="2018-10" db="EMBL/GenBank/DDBJ databases">
        <title>Genomic Encyclopedia of Type Strains, Phase IV (KMG-IV): sequencing the most valuable type-strain genomes for metagenomic binning, comparative biology and taxonomic classification.</title>
        <authorList>
            <person name="Goeker M."/>
        </authorList>
    </citation>
    <scope>NUCLEOTIDE SEQUENCE [LARGE SCALE GENOMIC DNA]</scope>
    <source>
        <strain evidence="3 4">DSM 23229</strain>
    </source>
</reference>
<dbReference type="EMBL" id="RBIN01000001">
    <property type="protein sequence ID" value="RKR07488.1"/>
    <property type="molecule type" value="Genomic_DNA"/>
</dbReference>
<protein>
    <submittedName>
        <fullName evidence="3">Uncharacterized protein</fullName>
    </submittedName>
</protein>
<evidence type="ECO:0000256" key="1">
    <source>
        <dbReference type="SAM" id="MobiDB-lite"/>
    </source>
</evidence>
<proteinExistence type="predicted"/>
<feature type="chain" id="PRO_5019326245" evidence="2">
    <location>
        <begin position="22"/>
        <end position="345"/>
    </location>
</feature>
<dbReference type="RefSeq" id="WP_147408711.1">
    <property type="nucleotide sequence ID" value="NZ_RBIN01000001.1"/>
</dbReference>
<evidence type="ECO:0000256" key="2">
    <source>
        <dbReference type="SAM" id="SignalP"/>
    </source>
</evidence>
<dbReference type="AlphaFoldDB" id="A0A420X0V3"/>
<dbReference type="OrthoDB" id="197869at2"/>
<evidence type="ECO:0000313" key="3">
    <source>
        <dbReference type="EMBL" id="RKR07488.1"/>
    </source>
</evidence>
<sequence length="345" mass="37631">MMTCRYLLIVLLALLSGPAQALSGGDRFSVSGFGTLALAHSNLDEADFVRDIGQPKGAGKGWSARPDSLLGAQLGIELQETLDVVVQGISRYHDSGDFSPELSWAFARWTPQPGIQLRAGRLGWDVYLLSDSRYVGYAYPWVRPPVDHFGTLQLTHVDGADITFRRPIGSDLVALKLYAGRSSGRIFMGEGFAADFEVDRVYGGHVDYETGAWRFRLGYTQMEADVDFRGAVPDMIAHYFHVDADRLLTEAFGFDRFRRYSAATGFDATRPRPVSVRARSSCRRCGTPAPPVPMAGSIRDSSRQAIASTGPCPLSCSPGWIPPRGRKPIPAASDSTPGHWGPAMT</sequence>
<dbReference type="SUPFAM" id="SSF56935">
    <property type="entry name" value="Porins"/>
    <property type="match status" value="1"/>
</dbReference>
<feature type="signal peptide" evidence="2">
    <location>
        <begin position="1"/>
        <end position="21"/>
    </location>
</feature>
<dbReference type="Proteomes" id="UP000281975">
    <property type="component" value="Unassembled WGS sequence"/>
</dbReference>
<keyword evidence="4" id="KW-1185">Reference proteome</keyword>
<comment type="caution">
    <text evidence="3">The sequence shown here is derived from an EMBL/GenBank/DDBJ whole genome shotgun (WGS) entry which is preliminary data.</text>
</comment>
<gene>
    <name evidence="3" type="ORF">C7446_0300</name>
</gene>
<evidence type="ECO:0000313" key="4">
    <source>
        <dbReference type="Proteomes" id="UP000281975"/>
    </source>
</evidence>
<organism evidence="3 4">
    <name type="scientific">Kushneria sinocarnis</name>
    <dbReference type="NCBI Taxonomy" id="595502"/>
    <lineage>
        <taxon>Bacteria</taxon>
        <taxon>Pseudomonadati</taxon>
        <taxon>Pseudomonadota</taxon>
        <taxon>Gammaproteobacteria</taxon>
        <taxon>Oceanospirillales</taxon>
        <taxon>Halomonadaceae</taxon>
        <taxon>Kushneria</taxon>
    </lineage>
</organism>
<name>A0A420X0V3_9GAMM</name>
<keyword evidence="2" id="KW-0732">Signal</keyword>
<feature type="region of interest" description="Disordered" evidence="1">
    <location>
        <begin position="281"/>
        <end position="345"/>
    </location>
</feature>